<accession>A0A517WD21</accession>
<protein>
    <submittedName>
        <fullName evidence="1">Uncharacterized protein</fullName>
    </submittedName>
</protein>
<name>A0A517WD21_9PLAN</name>
<dbReference type="EMBL" id="CP036347">
    <property type="protein sequence ID" value="QDU03143.1"/>
    <property type="molecule type" value="Genomic_DNA"/>
</dbReference>
<dbReference type="Proteomes" id="UP000320722">
    <property type="component" value="Chromosome"/>
</dbReference>
<dbReference type="RefSeq" id="WP_145040723.1">
    <property type="nucleotide sequence ID" value="NZ_CP036347.1"/>
</dbReference>
<reference evidence="1 2" key="1">
    <citation type="submission" date="2019-02" db="EMBL/GenBank/DDBJ databases">
        <title>Deep-cultivation of Planctomycetes and their phenomic and genomic characterization uncovers novel biology.</title>
        <authorList>
            <person name="Wiegand S."/>
            <person name="Jogler M."/>
            <person name="Boedeker C."/>
            <person name="Pinto D."/>
            <person name="Vollmers J."/>
            <person name="Rivas-Marin E."/>
            <person name="Kohn T."/>
            <person name="Peeters S.H."/>
            <person name="Heuer A."/>
            <person name="Rast P."/>
            <person name="Oberbeckmann S."/>
            <person name="Bunk B."/>
            <person name="Jeske O."/>
            <person name="Meyerdierks A."/>
            <person name="Storesund J.E."/>
            <person name="Kallscheuer N."/>
            <person name="Luecker S."/>
            <person name="Lage O.M."/>
            <person name="Pohl T."/>
            <person name="Merkel B.J."/>
            <person name="Hornburger P."/>
            <person name="Mueller R.-W."/>
            <person name="Bruemmer F."/>
            <person name="Labrenz M."/>
            <person name="Spormann A.M."/>
            <person name="Op den Camp H."/>
            <person name="Overmann J."/>
            <person name="Amann R."/>
            <person name="Jetten M.S.M."/>
            <person name="Mascher T."/>
            <person name="Medema M.H."/>
            <person name="Devos D.P."/>
            <person name="Kaster A.-K."/>
            <person name="Ovreas L."/>
            <person name="Rohde M."/>
            <person name="Galperin M.Y."/>
            <person name="Jogler C."/>
        </authorList>
    </citation>
    <scope>NUCLEOTIDE SEQUENCE [LARGE SCALE GENOMIC DNA]</scope>
    <source>
        <strain evidence="1 2">V6</strain>
    </source>
</reference>
<evidence type="ECO:0000313" key="2">
    <source>
        <dbReference type="Proteomes" id="UP000320722"/>
    </source>
</evidence>
<organism evidence="1 2">
    <name type="scientific">Gimesia chilikensis</name>
    <dbReference type="NCBI Taxonomy" id="2605989"/>
    <lineage>
        <taxon>Bacteria</taxon>
        <taxon>Pseudomonadati</taxon>
        <taxon>Planctomycetota</taxon>
        <taxon>Planctomycetia</taxon>
        <taxon>Planctomycetales</taxon>
        <taxon>Planctomycetaceae</taxon>
        <taxon>Gimesia</taxon>
    </lineage>
</organism>
<dbReference type="AlphaFoldDB" id="A0A517WD21"/>
<proteinExistence type="predicted"/>
<gene>
    <name evidence="1" type="ORF">V6x_28550</name>
</gene>
<evidence type="ECO:0000313" key="1">
    <source>
        <dbReference type="EMBL" id="QDU03143.1"/>
    </source>
</evidence>
<sequence length="232" mass="26168">MISYFLPNKNAANPQHLVEVGLEMLLRSGDVNPRYADLDGTGPGDQPGQLVSWSGEGLAYLPDKQDWVPALPDPKRNLPAGRYWIGLTKGQLPGPLDLARADEATFDGLMMQLGDGNPWVMPNALRFPHYLGFNDAGEYERFPTKDCQPLYERTLWALDHAQSVLREEMDFDMQAAFDYVIEMLAVNYRICPQLVSMLQLFNDSNLFMALSKTTDVEQLIIIREEVKKNSSV</sequence>